<reference evidence="8 9" key="1">
    <citation type="submission" date="2020-08" db="EMBL/GenBank/DDBJ databases">
        <title>Genomic Encyclopedia of Type Strains, Phase IV (KMG-IV): sequencing the most valuable type-strain genomes for metagenomic binning, comparative biology and taxonomic classification.</title>
        <authorList>
            <person name="Goeker M."/>
        </authorList>
    </citation>
    <scope>NUCLEOTIDE SEQUENCE [LARGE SCALE GENOMIC DNA]</scope>
    <source>
        <strain evidence="8 9">DSM 15867</strain>
    </source>
</reference>
<dbReference type="GO" id="GO:0008816">
    <property type="term" value="F:citryl-CoA lyase activity"/>
    <property type="evidence" value="ECO:0007669"/>
    <property type="project" value="UniProtKB-EC"/>
</dbReference>
<evidence type="ECO:0000256" key="6">
    <source>
        <dbReference type="PIRSR" id="PIRSR015582-2"/>
    </source>
</evidence>
<accession>A0A7W7EYV5</accession>
<feature type="binding site" evidence="6">
    <location>
        <position position="122"/>
    </location>
    <ligand>
        <name>Mg(2+)</name>
        <dbReference type="ChEBI" id="CHEBI:18420"/>
    </ligand>
</feature>
<dbReference type="GO" id="GO:0006107">
    <property type="term" value="P:oxaloacetate metabolic process"/>
    <property type="evidence" value="ECO:0007669"/>
    <property type="project" value="TreeGrafter"/>
</dbReference>
<feature type="binding site" evidence="5">
    <location>
        <position position="68"/>
    </location>
    <ligand>
        <name>substrate</name>
    </ligand>
</feature>
<evidence type="ECO:0000256" key="1">
    <source>
        <dbReference type="ARBA" id="ARBA00001946"/>
    </source>
</evidence>
<feature type="binding site" evidence="6">
    <location>
        <position position="151"/>
    </location>
    <ligand>
        <name>Mg(2+)</name>
        <dbReference type="ChEBI" id="CHEBI:18420"/>
    </ligand>
</feature>
<gene>
    <name evidence="8" type="ORF">GGQ96_003232</name>
</gene>
<keyword evidence="8" id="KW-0456">Lyase</keyword>
<dbReference type="RefSeq" id="WP_184116532.1">
    <property type="nucleotide sequence ID" value="NZ_JACHNY010000007.1"/>
</dbReference>
<evidence type="ECO:0000313" key="8">
    <source>
        <dbReference type="EMBL" id="MBB4619082.1"/>
    </source>
</evidence>
<dbReference type="Proteomes" id="UP000574769">
    <property type="component" value="Unassembled WGS sequence"/>
</dbReference>
<dbReference type="InterPro" id="IPR005000">
    <property type="entry name" value="Aldolase/citrate-lyase_domain"/>
</dbReference>
<dbReference type="InterPro" id="IPR011206">
    <property type="entry name" value="Citrate_lyase_beta/mcl1/mcl2"/>
</dbReference>
<comment type="similarity">
    <text evidence="2">Belongs to the HpcH/HpaI aldolase family.</text>
</comment>
<comment type="cofactor">
    <cofactor evidence="1">
        <name>Mg(2+)</name>
        <dbReference type="ChEBI" id="CHEBI:18420"/>
    </cofactor>
</comment>
<keyword evidence="3 6" id="KW-0479">Metal-binding</keyword>
<dbReference type="PANTHER" id="PTHR32308">
    <property type="entry name" value="LYASE BETA SUBUNIT, PUTATIVE (AFU_ORTHOLOGUE AFUA_4G13030)-RELATED"/>
    <property type="match status" value="1"/>
</dbReference>
<dbReference type="EC" id="4.1.3.34" evidence="8"/>
<evidence type="ECO:0000256" key="4">
    <source>
        <dbReference type="ARBA" id="ARBA00022842"/>
    </source>
</evidence>
<name>A0A7W7EYV5_9SPHN</name>
<proteinExistence type="inferred from homology"/>
<dbReference type="PIRSF" id="PIRSF015582">
    <property type="entry name" value="Cit_lyase_B"/>
    <property type="match status" value="1"/>
</dbReference>
<evidence type="ECO:0000256" key="2">
    <source>
        <dbReference type="ARBA" id="ARBA00005568"/>
    </source>
</evidence>
<dbReference type="AlphaFoldDB" id="A0A7W7EYV5"/>
<dbReference type="Gene3D" id="3.20.20.60">
    <property type="entry name" value="Phosphoenolpyruvate-binding domains"/>
    <property type="match status" value="1"/>
</dbReference>
<evidence type="ECO:0000313" key="9">
    <source>
        <dbReference type="Proteomes" id="UP000574769"/>
    </source>
</evidence>
<sequence>MSMKRRFRSALFLPASNARALEKVRDLPCDVVILDLEDAVAPEHKATARDAAVAAARRGFGARTLVVRANGAGTPWHDDDLAALAATPVDAVLLPKLDDAGQCGAARAVLGMDGPALWAMIETARGLLALPSLATGAATWRLEALVAGTNDLALDLRCRPDAARTPLIPHLAAIVAAARAGGLVALDGVLNAIRDEARLTTECAQGAMLGFDGKTLIHPSQIAAANAAFGPTEAERAWAARVVAAFADPAADGRGAIALDGAMVERLHLAEAERLLADR</sequence>
<protein>
    <submittedName>
        <fullName evidence="8">Citrate lyase subunit beta/citryl-CoA lyase</fullName>
        <ecNumber evidence="8">4.1.3.34</ecNumber>
    </submittedName>
</protein>
<feature type="binding site" evidence="5">
    <location>
        <position position="122"/>
    </location>
    <ligand>
        <name>substrate</name>
    </ligand>
</feature>
<keyword evidence="4 6" id="KW-0460">Magnesium</keyword>
<keyword evidence="9" id="KW-1185">Reference proteome</keyword>
<evidence type="ECO:0000256" key="3">
    <source>
        <dbReference type="ARBA" id="ARBA00022723"/>
    </source>
</evidence>
<dbReference type="EMBL" id="JACHNY010000007">
    <property type="protein sequence ID" value="MBB4619082.1"/>
    <property type="molecule type" value="Genomic_DNA"/>
</dbReference>
<dbReference type="Pfam" id="PF03328">
    <property type="entry name" value="HpcH_HpaI"/>
    <property type="match status" value="1"/>
</dbReference>
<dbReference type="PANTHER" id="PTHR32308:SF10">
    <property type="entry name" value="CITRATE LYASE SUBUNIT BETA"/>
    <property type="match status" value="1"/>
</dbReference>
<dbReference type="InterPro" id="IPR040442">
    <property type="entry name" value="Pyrv_kinase-like_dom_sf"/>
</dbReference>
<dbReference type="SUPFAM" id="SSF51621">
    <property type="entry name" value="Phosphoenolpyruvate/pyruvate domain"/>
    <property type="match status" value="1"/>
</dbReference>
<dbReference type="InterPro" id="IPR015813">
    <property type="entry name" value="Pyrv/PenolPyrv_kinase-like_dom"/>
</dbReference>
<feature type="domain" description="HpcH/HpaI aldolase/citrate lyase" evidence="7">
    <location>
        <begin position="8"/>
        <end position="219"/>
    </location>
</feature>
<evidence type="ECO:0000256" key="5">
    <source>
        <dbReference type="PIRSR" id="PIRSR015582-1"/>
    </source>
</evidence>
<evidence type="ECO:0000259" key="7">
    <source>
        <dbReference type="Pfam" id="PF03328"/>
    </source>
</evidence>
<comment type="caution">
    <text evidence="8">The sequence shown here is derived from an EMBL/GenBank/DDBJ whole genome shotgun (WGS) entry which is preliminary data.</text>
</comment>
<dbReference type="GO" id="GO:0000287">
    <property type="term" value="F:magnesium ion binding"/>
    <property type="evidence" value="ECO:0007669"/>
    <property type="project" value="TreeGrafter"/>
</dbReference>
<organism evidence="8 9">
    <name type="scientific">Sphingomonas abaci</name>
    <dbReference type="NCBI Taxonomy" id="237611"/>
    <lineage>
        <taxon>Bacteria</taxon>
        <taxon>Pseudomonadati</taxon>
        <taxon>Pseudomonadota</taxon>
        <taxon>Alphaproteobacteria</taxon>
        <taxon>Sphingomonadales</taxon>
        <taxon>Sphingomonadaceae</taxon>
        <taxon>Sphingomonas</taxon>
    </lineage>
</organism>